<dbReference type="InterPro" id="IPR002178">
    <property type="entry name" value="PTS_EIIA_type-2_dom"/>
</dbReference>
<evidence type="ECO:0000259" key="1">
    <source>
        <dbReference type="Pfam" id="PF00359"/>
    </source>
</evidence>
<accession>A0A0R2BK94</accession>
<dbReference type="Gene3D" id="3.40.930.10">
    <property type="entry name" value="Mannitol-specific EII, Chain A"/>
    <property type="match status" value="1"/>
</dbReference>
<organism evidence="2 3">
    <name type="scientific">Lapidilactobacillus dextrinicus DSM 20335</name>
    <dbReference type="NCBI Taxonomy" id="1423738"/>
    <lineage>
        <taxon>Bacteria</taxon>
        <taxon>Bacillati</taxon>
        <taxon>Bacillota</taxon>
        <taxon>Bacilli</taxon>
        <taxon>Lactobacillales</taxon>
        <taxon>Lactobacillaceae</taxon>
        <taxon>Lapidilactobacillus</taxon>
    </lineage>
</organism>
<dbReference type="Pfam" id="PF00359">
    <property type="entry name" value="PTS_EIIA_2"/>
    <property type="match status" value="1"/>
</dbReference>
<protein>
    <recommendedName>
        <fullName evidence="1">PTS EIIA type-2 domain-containing protein</fullName>
    </recommendedName>
</protein>
<evidence type="ECO:0000313" key="2">
    <source>
        <dbReference type="EMBL" id="KRM79950.1"/>
    </source>
</evidence>
<reference evidence="2 3" key="1">
    <citation type="journal article" date="2015" name="Genome Announc.">
        <title>Expanding the biotechnology potential of lactobacilli through comparative genomics of 213 strains and associated genera.</title>
        <authorList>
            <person name="Sun Z."/>
            <person name="Harris H.M."/>
            <person name="McCann A."/>
            <person name="Guo C."/>
            <person name="Argimon S."/>
            <person name="Zhang W."/>
            <person name="Yang X."/>
            <person name="Jeffery I.B."/>
            <person name="Cooney J.C."/>
            <person name="Kagawa T.F."/>
            <person name="Liu W."/>
            <person name="Song Y."/>
            <person name="Salvetti E."/>
            <person name="Wrobel A."/>
            <person name="Rasinkangas P."/>
            <person name="Parkhill J."/>
            <person name="Rea M.C."/>
            <person name="O'Sullivan O."/>
            <person name="Ritari J."/>
            <person name="Douillard F.P."/>
            <person name="Paul Ross R."/>
            <person name="Yang R."/>
            <person name="Briner A.E."/>
            <person name="Felis G.E."/>
            <person name="de Vos W.M."/>
            <person name="Barrangou R."/>
            <person name="Klaenhammer T.R."/>
            <person name="Caufield P.W."/>
            <person name="Cui Y."/>
            <person name="Zhang H."/>
            <person name="O'Toole P.W."/>
        </authorList>
    </citation>
    <scope>NUCLEOTIDE SEQUENCE [LARGE SCALE GENOMIC DNA]</scope>
    <source>
        <strain evidence="2 3">DSM 20335</strain>
    </source>
</reference>
<feature type="domain" description="PTS EIIA type-2" evidence="1">
    <location>
        <begin position="5"/>
        <end position="132"/>
    </location>
</feature>
<name>A0A0R2BK94_9LACO</name>
<dbReference type="EMBL" id="AYYK01000001">
    <property type="protein sequence ID" value="KRM79950.1"/>
    <property type="molecule type" value="Genomic_DNA"/>
</dbReference>
<dbReference type="STRING" id="1423738.FC84_GL000651"/>
<keyword evidence="3" id="KW-1185">Reference proteome</keyword>
<proteinExistence type="predicted"/>
<dbReference type="InterPro" id="IPR016152">
    <property type="entry name" value="PTrfase/Anion_transptr"/>
</dbReference>
<gene>
    <name evidence="2" type="ORF">FC84_GL000651</name>
</gene>
<dbReference type="AlphaFoldDB" id="A0A0R2BK94"/>
<dbReference type="Proteomes" id="UP000051813">
    <property type="component" value="Unassembled WGS sequence"/>
</dbReference>
<dbReference type="RefSeq" id="WP_057753993.1">
    <property type="nucleotide sequence ID" value="NZ_AYYK01000001.1"/>
</dbReference>
<comment type="caution">
    <text evidence="2">The sequence shown here is derived from an EMBL/GenBank/DDBJ whole genome shotgun (WGS) entry which is preliminary data.</text>
</comment>
<evidence type="ECO:0000313" key="3">
    <source>
        <dbReference type="Proteomes" id="UP000051813"/>
    </source>
</evidence>
<dbReference type="SUPFAM" id="SSF55804">
    <property type="entry name" value="Phoshotransferase/anion transport protein"/>
    <property type="match status" value="1"/>
</dbReference>
<dbReference type="PATRIC" id="fig|1423738.3.peg.660"/>
<sequence length="148" mass="16437">MFKTLKRNYVATDFSATNWDEINLLTTVANNCAAELALDNQVLRSSFLSSEVNGACIVDQHIAIARASYPELDQPKFRLFPLESSVAWGDDEIAVDYILAVILPNGHDATALDRITAAVQQQFTEKTVTVSETRKLEKMMSKLIKTLA</sequence>
<dbReference type="OrthoDB" id="2308970at2"/>